<dbReference type="GO" id="GO:0006633">
    <property type="term" value="P:fatty acid biosynthetic process"/>
    <property type="evidence" value="ECO:0007669"/>
    <property type="project" value="TreeGrafter"/>
</dbReference>
<dbReference type="PANTHER" id="PTHR43775:SF37">
    <property type="entry name" value="SI:DKEY-61P9.11"/>
    <property type="match status" value="1"/>
</dbReference>
<dbReference type="InterPro" id="IPR016039">
    <property type="entry name" value="Thiolase-like"/>
</dbReference>
<feature type="region of interest" description="Disordered" evidence="4">
    <location>
        <begin position="359"/>
        <end position="404"/>
    </location>
</feature>
<dbReference type="PROSITE" id="PS52004">
    <property type="entry name" value="KS3_2"/>
    <property type="match status" value="1"/>
</dbReference>
<dbReference type="InterPro" id="IPR050091">
    <property type="entry name" value="PKS_NRPS_Biosynth_Enz"/>
</dbReference>
<dbReference type="InterPro" id="IPR020841">
    <property type="entry name" value="PKS_Beta-ketoAc_synthase_dom"/>
</dbReference>
<dbReference type="InterPro" id="IPR014031">
    <property type="entry name" value="Ketoacyl_synth_C"/>
</dbReference>
<name>A0A428ZEB4_KIBAR</name>
<evidence type="ECO:0000256" key="3">
    <source>
        <dbReference type="RuleBase" id="RU003694"/>
    </source>
</evidence>
<keyword evidence="1" id="KW-0596">Phosphopantetheine</keyword>
<evidence type="ECO:0000256" key="4">
    <source>
        <dbReference type="SAM" id="MobiDB-lite"/>
    </source>
</evidence>
<sequence>MTMCTVLLFPGAGSGFSAPFAHYPRGREIAADVAKEIDEEFLPYRQTERAIAGILPEDTAILIVDNICPSSLYAVDLGARRLIDGSVGIAYCGGMSSHGPLRQFYFAEMGTLSPSGDLRAFDEAADGTLFSEGAAVVVLKQLDDALRDHDTVLAVLAGFGAATDGRNKAIFAPSQEGQTRAMVRAHEVNDLPGSAVSWVVGHGTATACDHTELRSIAAAHPGATPWVTGNKPMLGHTGMACGVVSLIQAAMGLSRSNDPPAAQLHGVAGPRTLAAGPRADRGGRMKPSAAAERSPFAGVFACGLGGINGYQLLSAPGPAARGVRSAPPSRCEEVVLVRWTALLPGRPDDATVAVRLAQGGGPAGREPTARGGAGRAARTPGARLGTDLGGRAGTHGDLRRTPRA</sequence>
<keyword evidence="2" id="KW-0597">Phosphoprotein</keyword>
<dbReference type="GO" id="GO:0004312">
    <property type="term" value="F:fatty acid synthase activity"/>
    <property type="evidence" value="ECO:0007669"/>
    <property type="project" value="TreeGrafter"/>
</dbReference>
<evidence type="ECO:0000259" key="5">
    <source>
        <dbReference type="PROSITE" id="PS52004"/>
    </source>
</evidence>
<feature type="domain" description="Ketosynthase family 3 (KS3)" evidence="5">
    <location>
        <begin position="1"/>
        <end position="315"/>
    </location>
</feature>
<gene>
    <name evidence="6" type="ORF">DMH04_14635</name>
</gene>
<dbReference type="Gene3D" id="3.40.47.10">
    <property type="match status" value="1"/>
</dbReference>
<dbReference type="PANTHER" id="PTHR43775">
    <property type="entry name" value="FATTY ACID SYNTHASE"/>
    <property type="match status" value="1"/>
</dbReference>
<dbReference type="EMBL" id="QHKI01000009">
    <property type="protein sequence ID" value="RSM86385.1"/>
    <property type="molecule type" value="Genomic_DNA"/>
</dbReference>
<dbReference type="Pfam" id="PF02801">
    <property type="entry name" value="Ketoacyl-synt_C"/>
    <property type="match status" value="1"/>
</dbReference>
<feature type="compositionally biased region" description="Basic and acidic residues" evidence="4">
    <location>
        <begin position="394"/>
        <end position="404"/>
    </location>
</feature>
<dbReference type="Pfam" id="PF00109">
    <property type="entry name" value="ketoacyl-synt"/>
    <property type="match status" value="1"/>
</dbReference>
<dbReference type="InterPro" id="IPR014030">
    <property type="entry name" value="Ketoacyl_synth_N"/>
</dbReference>
<keyword evidence="3" id="KW-0808">Transferase</keyword>
<dbReference type="SUPFAM" id="SSF53901">
    <property type="entry name" value="Thiolase-like"/>
    <property type="match status" value="2"/>
</dbReference>
<proteinExistence type="inferred from homology"/>
<evidence type="ECO:0000256" key="1">
    <source>
        <dbReference type="ARBA" id="ARBA00022450"/>
    </source>
</evidence>
<dbReference type="Proteomes" id="UP000287547">
    <property type="component" value="Unassembled WGS sequence"/>
</dbReference>
<dbReference type="SMART" id="SM00825">
    <property type="entry name" value="PKS_KS"/>
    <property type="match status" value="1"/>
</dbReference>
<accession>A0A428ZEB4</accession>
<dbReference type="OrthoDB" id="4490964at2"/>
<comment type="caution">
    <text evidence="6">The sequence shown here is derived from an EMBL/GenBank/DDBJ whole genome shotgun (WGS) entry which is preliminary data.</text>
</comment>
<evidence type="ECO:0000313" key="7">
    <source>
        <dbReference type="Proteomes" id="UP000287547"/>
    </source>
</evidence>
<comment type="similarity">
    <text evidence="3">Belongs to the thiolase-like superfamily. Beta-ketoacyl-ACP synthases family.</text>
</comment>
<feature type="compositionally biased region" description="Low complexity" evidence="4">
    <location>
        <begin position="364"/>
        <end position="386"/>
    </location>
</feature>
<reference evidence="6 7" key="1">
    <citation type="submission" date="2018-05" db="EMBL/GenBank/DDBJ databases">
        <title>Evolution of GPA BGCs.</title>
        <authorList>
            <person name="Waglechner N."/>
            <person name="Wright G.D."/>
        </authorList>
    </citation>
    <scope>NUCLEOTIDE SEQUENCE [LARGE SCALE GENOMIC DNA]</scope>
    <source>
        <strain evidence="6 7">A82846</strain>
    </source>
</reference>
<dbReference type="AlphaFoldDB" id="A0A428ZEB4"/>
<protein>
    <recommendedName>
        <fullName evidence="5">Ketosynthase family 3 (KS3) domain-containing protein</fullName>
    </recommendedName>
</protein>
<evidence type="ECO:0000313" key="6">
    <source>
        <dbReference type="EMBL" id="RSM86385.1"/>
    </source>
</evidence>
<evidence type="ECO:0000256" key="2">
    <source>
        <dbReference type="ARBA" id="ARBA00022553"/>
    </source>
</evidence>
<organism evidence="6 7">
    <name type="scientific">Kibdelosporangium aridum</name>
    <dbReference type="NCBI Taxonomy" id="2030"/>
    <lineage>
        <taxon>Bacteria</taxon>
        <taxon>Bacillati</taxon>
        <taxon>Actinomycetota</taxon>
        <taxon>Actinomycetes</taxon>
        <taxon>Pseudonocardiales</taxon>
        <taxon>Pseudonocardiaceae</taxon>
        <taxon>Kibdelosporangium</taxon>
    </lineage>
</organism>